<dbReference type="PANTHER" id="PTHR22937">
    <property type="entry name" value="E3 UBIQUITIN-PROTEIN LIGASE RNF165"/>
    <property type="match status" value="1"/>
</dbReference>
<dbReference type="PROSITE" id="PS50089">
    <property type="entry name" value="ZF_RING_2"/>
    <property type="match status" value="1"/>
</dbReference>
<feature type="region of interest" description="Disordered" evidence="10">
    <location>
        <begin position="250"/>
        <end position="307"/>
    </location>
</feature>
<feature type="region of interest" description="Disordered" evidence="10">
    <location>
        <begin position="421"/>
        <end position="467"/>
    </location>
</feature>
<dbReference type="GO" id="GO:0016874">
    <property type="term" value="F:ligase activity"/>
    <property type="evidence" value="ECO:0007669"/>
    <property type="project" value="UniProtKB-KW"/>
</dbReference>
<keyword evidence="6" id="KW-0833">Ubl conjugation pathway</keyword>
<accession>A0A8S0T8V5</accession>
<evidence type="ECO:0000256" key="1">
    <source>
        <dbReference type="ARBA" id="ARBA00000900"/>
    </source>
</evidence>
<dbReference type="EC" id="2.3.2.27" evidence="2"/>
<evidence type="ECO:0000256" key="9">
    <source>
        <dbReference type="SAM" id="Coils"/>
    </source>
</evidence>
<name>A0A8S0T8V5_OLEEU</name>
<evidence type="ECO:0000313" key="13">
    <source>
        <dbReference type="Proteomes" id="UP000594638"/>
    </source>
</evidence>
<evidence type="ECO:0000256" key="6">
    <source>
        <dbReference type="ARBA" id="ARBA00022786"/>
    </source>
</evidence>
<evidence type="ECO:0000259" key="11">
    <source>
        <dbReference type="PROSITE" id="PS50089"/>
    </source>
</evidence>
<keyword evidence="5 8" id="KW-0863">Zinc-finger</keyword>
<feature type="compositionally biased region" description="Polar residues" evidence="10">
    <location>
        <begin position="278"/>
        <end position="300"/>
    </location>
</feature>
<dbReference type="GO" id="GO:0008270">
    <property type="term" value="F:zinc ion binding"/>
    <property type="evidence" value="ECO:0007669"/>
    <property type="project" value="UniProtKB-KW"/>
</dbReference>
<feature type="compositionally biased region" description="Basic and acidic residues" evidence="10">
    <location>
        <begin position="1"/>
        <end position="13"/>
    </location>
</feature>
<keyword evidence="13" id="KW-1185">Reference proteome</keyword>
<dbReference type="Gene3D" id="3.30.40.10">
    <property type="entry name" value="Zinc/RING finger domain, C3HC4 (zinc finger)"/>
    <property type="match status" value="1"/>
</dbReference>
<dbReference type="Proteomes" id="UP000594638">
    <property type="component" value="Unassembled WGS sequence"/>
</dbReference>
<dbReference type="InterPro" id="IPR001841">
    <property type="entry name" value="Znf_RING"/>
</dbReference>
<evidence type="ECO:0000256" key="8">
    <source>
        <dbReference type="PROSITE-ProRule" id="PRU00175"/>
    </source>
</evidence>
<dbReference type="Pfam" id="PF13639">
    <property type="entry name" value="zf-RING_2"/>
    <property type="match status" value="1"/>
</dbReference>
<dbReference type="FunFam" id="3.30.40.10:FF:000538">
    <property type="entry name" value="E3 ubiquitin-protein ligase MBR2 isoform A"/>
    <property type="match status" value="1"/>
</dbReference>
<protein>
    <recommendedName>
        <fullName evidence="2">RING-type E3 ubiquitin transferase</fullName>
        <ecNumber evidence="2">2.3.2.27</ecNumber>
    </recommendedName>
</protein>
<keyword evidence="7" id="KW-0862">Zinc</keyword>
<sequence length="635" mass="70634">MEGVRNSEIERKIGGNGGKAATGETTSVTFSFRGFHRVLYWSMELHIVAEVEQNKAESIKRDKKANVKLLQETIEKHQVELATQKENYTNDTYNIPSDMSIHKSTLYTFLDCSSEQSDHRFSKVLVCLRNKLSEWNHAEQPHLHMARAGGSDGSAHIHPVDNMTIQGGHSTSMWTAAPMPSGHSSSNLNVEMAHYQPQAPGPSHDPFLHQSPSGNFLMLQENYPRHASSSNLPRQTVPWVDGGFSDPTVVNGRGPYKRKSPGALPIHESGSARRYHNVGSSSDLSFPSDPWQETQTTESYHTPLENPPSYRVNSVCVGGEGALRNIRSRAEVDMENIPVRTHSSSNSLHHSFSSLSSDQSSLVDFCGQSSNAPTREWNHRVISTTGHDTIFYCQEPNSLHTVNNHPSASLEDEGCHNGVTSSRNPVFPNAQPNSRPSVRGFRSVGPRYAPSSRPSDNLSPGQVMTSDEGPQMVAGSYPSRHPRVFPTVRFRNIDRNGRNSNRYSSFPGQGLVDQSAYYGSRYPSDQHTGMRLDIDNMSYEELLALGERIGNVSTGLSETLISKCLTELIYCSSDQFQEEEKCIICLEEYKNLDDVATLKICHHNYHVSCIRKWLSIKNLCPICKASALDESAEEK</sequence>
<dbReference type="InterPro" id="IPR013083">
    <property type="entry name" value="Znf_RING/FYVE/PHD"/>
</dbReference>
<evidence type="ECO:0000256" key="4">
    <source>
        <dbReference type="ARBA" id="ARBA00022723"/>
    </source>
</evidence>
<evidence type="ECO:0000256" key="10">
    <source>
        <dbReference type="SAM" id="MobiDB-lite"/>
    </source>
</evidence>
<reference evidence="12 13" key="1">
    <citation type="submission" date="2019-12" db="EMBL/GenBank/DDBJ databases">
        <authorList>
            <person name="Alioto T."/>
            <person name="Alioto T."/>
            <person name="Gomez Garrido J."/>
        </authorList>
    </citation>
    <scope>NUCLEOTIDE SEQUENCE [LARGE SCALE GENOMIC DNA]</scope>
</reference>
<feature type="region of interest" description="Disordered" evidence="10">
    <location>
        <begin position="1"/>
        <end position="21"/>
    </location>
</feature>
<evidence type="ECO:0000256" key="2">
    <source>
        <dbReference type="ARBA" id="ARBA00012483"/>
    </source>
</evidence>
<dbReference type="SUPFAM" id="SSF57850">
    <property type="entry name" value="RING/U-box"/>
    <property type="match status" value="1"/>
</dbReference>
<dbReference type="OrthoDB" id="8062037at2759"/>
<feature type="compositionally biased region" description="Polar residues" evidence="10">
    <location>
        <begin position="421"/>
        <end position="436"/>
    </location>
</feature>
<dbReference type="EMBL" id="CACTIH010005755">
    <property type="protein sequence ID" value="CAA3001382.1"/>
    <property type="molecule type" value="Genomic_DNA"/>
</dbReference>
<feature type="domain" description="RING-type" evidence="11">
    <location>
        <begin position="582"/>
        <end position="624"/>
    </location>
</feature>
<dbReference type="PANTHER" id="PTHR22937:SF174">
    <property type="entry name" value="RING-TYPE E3 UBIQUITIN TRANSFERASE"/>
    <property type="match status" value="1"/>
</dbReference>
<feature type="coiled-coil region" evidence="9">
    <location>
        <begin position="60"/>
        <end position="87"/>
    </location>
</feature>
<dbReference type="Gramene" id="OE9A042879T5">
    <property type="protein sequence ID" value="OE9A042879C5"/>
    <property type="gene ID" value="OE9A042879"/>
</dbReference>
<keyword evidence="4" id="KW-0479">Metal-binding</keyword>
<feature type="region of interest" description="Disordered" evidence="10">
    <location>
        <begin position="226"/>
        <end position="245"/>
    </location>
</feature>
<dbReference type="GO" id="GO:0061630">
    <property type="term" value="F:ubiquitin protein ligase activity"/>
    <property type="evidence" value="ECO:0007669"/>
    <property type="project" value="UniProtKB-EC"/>
</dbReference>
<evidence type="ECO:0000313" key="12">
    <source>
        <dbReference type="EMBL" id="CAA3001382.1"/>
    </source>
</evidence>
<dbReference type="CDD" id="cd16469">
    <property type="entry name" value="RING-H2_RNF24-like"/>
    <property type="match status" value="1"/>
</dbReference>
<feature type="compositionally biased region" description="Polar residues" evidence="10">
    <location>
        <begin position="452"/>
        <end position="465"/>
    </location>
</feature>
<evidence type="ECO:0000256" key="7">
    <source>
        <dbReference type="ARBA" id="ARBA00022833"/>
    </source>
</evidence>
<comment type="caution">
    <text evidence="12">The sequence shown here is derived from an EMBL/GenBank/DDBJ whole genome shotgun (WGS) entry which is preliminary data.</text>
</comment>
<evidence type="ECO:0000256" key="5">
    <source>
        <dbReference type="ARBA" id="ARBA00022771"/>
    </source>
</evidence>
<proteinExistence type="predicted"/>
<comment type="catalytic activity">
    <reaction evidence="1">
        <text>S-ubiquitinyl-[E2 ubiquitin-conjugating enzyme]-L-cysteine + [acceptor protein]-L-lysine = [E2 ubiquitin-conjugating enzyme]-L-cysteine + N(6)-ubiquitinyl-[acceptor protein]-L-lysine.</text>
        <dbReference type="EC" id="2.3.2.27"/>
    </reaction>
</comment>
<keyword evidence="12" id="KW-0436">Ligase</keyword>
<dbReference type="InterPro" id="IPR045191">
    <property type="entry name" value="MBR1/2-like"/>
</dbReference>
<dbReference type="SMART" id="SM00184">
    <property type="entry name" value="RING"/>
    <property type="match status" value="1"/>
</dbReference>
<gene>
    <name evidence="12" type="ORF">OLEA9_A042879</name>
</gene>
<dbReference type="AlphaFoldDB" id="A0A8S0T8V5"/>
<organism evidence="12 13">
    <name type="scientific">Olea europaea subsp. europaea</name>
    <dbReference type="NCBI Taxonomy" id="158383"/>
    <lineage>
        <taxon>Eukaryota</taxon>
        <taxon>Viridiplantae</taxon>
        <taxon>Streptophyta</taxon>
        <taxon>Embryophyta</taxon>
        <taxon>Tracheophyta</taxon>
        <taxon>Spermatophyta</taxon>
        <taxon>Magnoliopsida</taxon>
        <taxon>eudicotyledons</taxon>
        <taxon>Gunneridae</taxon>
        <taxon>Pentapetalae</taxon>
        <taxon>asterids</taxon>
        <taxon>lamiids</taxon>
        <taxon>Lamiales</taxon>
        <taxon>Oleaceae</taxon>
        <taxon>Oleeae</taxon>
        <taxon>Olea</taxon>
    </lineage>
</organism>
<evidence type="ECO:0000256" key="3">
    <source>
        <dbReference type="ARBA" id="ARBA00022679"/>
    </source>
</evidence>
<keyword evidence="3" id="KW-0808">Transferase</keyword>
<keyword evidence="9" id="KW-0175">Coiled coil</keyword>